<dbReference type="Gene3D" id="3.90.180.10">
    <property type="entry name" value="Medium-chain alcohol dehydrogenases, catalytic domain"/>
    <property type="match status" value="1"/>
</dbReference>
<evidence type="ECO:0000313" key="5">
    <source>
        <dbReference type="Proteomes" id="UP001500653"/>
    </source>
</evidence>
<sequence length="320" mass="32427">MRAVVFDGAGGPEVLRETVVPRPDPADGEVLVRVRAVGVNNVDVLQRSGVVPTPRGGVGGLECVGEVAEVGAGVDRFAPGDRVGALLRSGGYAEFVDVPEGACVPLPDSVDDVTAATLPEALATSWWNLVHRGRLTAGERLLVHGVSGGVGVLAAQLGRALGADVIGTASAAKVDRCRDVCGVDVTDHAGDVAAAVRAGRPDGMDVVLDNQGGPALEANLGMLAPLGRLVVVGTQAGGPGTVDLGMMMRRGVEVSSSSLGMLETSVRTRLCAEVAREALPLVESGAVTPVVDTVLPIGDIAAAHQRFSGPGKLGKIVLTL</sequence>
<keyword evidence="1" id="KW-0521">NADP</keyword>
<feature type="domain" description="Enoyl reductase (ER)" evidence="3">
    <location>
        <begin position="10"/>
        <end position="318"/>
    </location>
</feature>
<accession>A0ABN1W3P6</accession>
<dbReference type="EMBL" id="BAAALN010000005">
    <property type="protein sequence ID" value="GAA1233767.1"/>
    <property type="molecule type" value="Genomic_DNA"/>
</dbReference>
<name>A0ABN1W3P6_9PSEU</name>
<dbReference type="PANTHER" id="PTHR48106">
    <property type="entry name" value="QUINONE OXIDOREDUCTASE PIG3-RELATED"/>
    <property type="match status" value="1"/>
</dbReference>
<evidence type="ECO:0000256" key="1">
    <source>
        <dbReference type="ARBA" id="ARBA00022857"/>
    </source>
</evidence>
<dbReference type="SUPFAM" id="SSF51735">
    <property type="entry name" value="NAD(P)-binding Rossmann-fold domains"/>
    <property type="match status" value="1"/>
</dbReference>
<proteinExistence type="predicted"/>
<comment type="caution">
    <text evidence="4">The sequence shown here is derived from an EMBL/GenBank/DDBJ whole genome shotgun (WGS) entry which is preliminary data.</text>
</comment>
<dbReference type="InterPro" id="IPR036291">
    <property type="entry name" value="NAD(P)-bd_dom_sf"/>
</dbReference>
<keyword evidence="2" id="KW-0560">Oxidoreductase</keyword>
<reference evidence="4 5" key="1">
    <citation type="journal article" date="2019" name="Int. J. Syst. Evol. Microbiol.">
        <title>The Global Catalogue of Microorganisms (GCM) 10K type strain sequencing project: providing services to taxonomists for standard genome sequencing and annotation.</title>
        <authorList>
            <consortium name="The Broad Institute Genomics Platform"/>
            <consortium name="The Broad Institute Genome Sequencing Center for Infectious Disease"/>
            <person name="Wu L."/>
            <person name="Ma J."/>
        </authorList>
    </citation>
    <scope>NUCLEOTIDE SEQUENCE [LARGE SCALE GENOMIC DNA]</scope>
    <source>
        <strain evidence="4 5">JCM 13023</strain>
    </source>
</reference>
<dbReference type="PANTHER" id="PTHR48106:SF8">
    <property type="entry name" value="OS02G0805600 PROTEIN"/>
    <property type="match status" value="1"/>
</dbReference>
<keyword evidence="5" id="KW-1185">Reference proteome</keyword>
<evidence type="ECO:0000313" key="4">
    <source>
        <dbReference type="EMBL" id="GAA1233767.1"/>
    </source>
</evidence>
<dbReference type="InterPro" id="IPR020843">
    <property type="entry name" value="ER"/>
</dbReference>
<dbReference type="Pfam" id="PF08240">
    <property type="entry name" value="ADH_N"/>
    <property type="match status" value="1"/>
</dbReference>
<protein>
    <submittedName>
        <fullName evidence="4">NAD(P)H-quinone oxidoreductase</fullName>
    </submittedName>
</protein>
<dbReference type="Gene3D" id="3.40.50.720">
    <property type="entry name" value="NAD(P)-binding Rossmann-like Domain"/>
    <property type="match status" value="1"/>
</dbReference>
<evidence type="ECO:0000259" key="3">
    <source>
        <dbReference type="SMART" id="SM00829"/>
    </source>
</evidence>
<dbReference type="SMART" id="SM00829">
    <property type="entry name" value="PKS_ER"/>
    <property type="match status" value="1"/>
</dbReference>
<dbReference type="Proteomes" id="UP001500653">
    <property type="component" value="Unassembled WGS sequence"/>
</dbReference>
<dbReference type="Pfam" id="PF13602">
    <property type="entry name" value="ADH_zinc_N_2"/>
    <property type="match status" value="1"/>
</dbReference>
<dbReference type="InterPro" id="IPR013154">
    <property type="entry name" value="ADH-like_N"/>
</dbReference>
<dbReference type="SUPFAM" id="SSF50129">
    <property type="entry name" value="GroES-like"/>
    <property type="match status" value="1"/>
</dbReference>
<gene>
    <name evidence="4" type="ORF">GCM10009676_16520</name>
</gene>
<evidence type="ECO:0000256" key="2">
    <source>
        <dbReference type="ARBA" id="ARBA00023002"/>
    </source>
</evidence>
<dbReference type="InterPro" id="IPR011032">
    <property type="entry name" value="GroES-like_sf"/>
</dbReference>
<organism evidence="4 5">
    <name type="scientific">Prauserella halophila</name>
    <dbReference type="NCBI Taxonomy" id="185641"/>
    <lineage>
        <taxon>Bacteria</taxon>
        <taxon>Bacillati</taxon>
        <taxon>Actinomycetota</taxon>
        <taxon>Actinomycetes</taxon>
        <taxon>Pseudonocardiales</taxon>
        <taxon>Pseudonocardiaceae</taxon>
        <taxon>Prauserella</taxon>
    </lineage>
</organism>
<dbReference type="RefSeq" id="WP_253863589.1">
    <property type="nucleotide sequence ID" value="NZ_BAAALN010000005.1"/>
</dbReference>